<name>A0AAD8UIF2_GLOAC</name>
<keyword evidence="1" id="KW-0812">Transmembrane</keyword>
<accession>A0AAD8UIF2</accession>
<keyword evidence="1" id="KW-0472">Membrane</keyword>
<dbReference type="AlphaFoldDB" id="A0AAD8UIF2"/>
<dbReference type="Proteomes" id="UP001244207">
    <property type="component" value="Unassembled WGS sequence"/>
</dbReference>
<evidence type="ECO:0000256" key="1">
    <source>
        <dbReference type="SAM" id="Phobius"/>
    </source>
</evidence>
<dbReference type="RefSeq" id="XP_060362324.1">
    <property type="nucleotide sequence ID" value="XM_060503059.1"/>
</dbReference>
<dbReference type="EMBL" id="JAHMHS010000082">
    <property type="protein sequence ID" value="KAK1722269.1"/>
    <property type="molecule type" value="Genomic_DNA"/>
</dbReference>
<evidence type="ECO:0000313" key="2">
    <source>
        <dbReference type="EMBL" id="KAK1722269.1"/>
    </source>
</evidence>
<sequence length="142" mass="16136">MLEPSPNVHLEKDDSYLPEVWAWYAIGVFIILLRFAVRIRTVGIRGFRGDDYLALPVSYWKSTSTKIDHDIDALQYLVLYSINVYVVQICYYTGANIDITPDAVPSLSDHDAAVLQLGSKLEFMSWYTYPGCICKKPSLHPS</sequence>
<feature type="transmembrane region" description="Helical" evidence="1">
    <location>
        <begin position="20"/>
        <end position="37"/>
    </location>
</feature>
<keyword evidence="1" id="KW-1133">Transmembrane helix</keyword>
<organism evidence="2 3">
    <name type="scientific">Glomerella acutata</name>
    <name type="common">Colletotrichum acutatum</name>
    <dbReference type="NCBI Taxonomy" id="27357"/>
    <lineage>
        <taxon>Eukaryota</taxon>
        <taxon>Fungi</taxon>
        <taxon>Dikarya</taxon>
        <taxon>Ascomycota</taxon>
        <taxon>Pezizomycotina</taxon>
        <taxon>Sordariomycetes</taxon>
        <taxon>Hypocreomycetidae</taxon>
        <taxon>Glomerellales</taxon>
        <taxon>Glomerellaceae</taxon>
        <taxon>Colletotrichum</taxon>
        <taxon>Colletotrichum acutatum species complex</taxon>
    </lineage>
</organism>
<evidence type="ECO:0000313" key="3">
    <source>
        <dbReference type="Proteomes" id="UP001244207"/>
    </source>
</evidence>
<proteinExistence type="predicted"/>
<protein>
    <submittedName>
        <fullName evidence="2">Uncharacterized protein</fullName>
    </submittedName>
</protein>
<gene>
    <name evidence="2" type="ORF">BDZ83DRAFT_432771</name>
</gene>
<dbReference type="GeneID" id="85386958"/>
<comment type="caution">
    <text evidence="2">The sequence shown here is derived from an EMBL/GenBank/DDBJ whole genome shotgun (WGS) entry which is preliminary data.</text>
</comment>
<keyword evidence="3" id="KW-1185">Reference proteome</keyword>
<reference evidence="2" key="1">
    <citation type="submission" date="2021-12" db="EMBL/GenBank/DDBJ databases">
        <title>Comparative genomics, transcriptomics and evolutionary studies reveal genomic signatures of adaptation to plant cell wall in hemibiotrophic fungi.</title>
        <authorList>
            <consortium name="DOE Joint Genome Institute"/>
            <person name="Baroncelli R."/>
            <person name="Diaz J.F."/>
            <person name="Benocci T."/>
            <person name="Peng M."/>
            <person name="Battaglia E."/>
            <person name="Haridas S."/>
            <person name="Andreopoulos W."/>
            <person name="Labutti K."/>
            <person name="Pangilinan J."/>
            <person name="Floch G.L."/>
            <person name="Makela M.R."/>
            <person name="Henrissat B."/>
            <person name="Grigoriev I.V."/>
            <person name="Crouch J.A."/>
            <person name="De Vries R.P."/>
            <person name="Sukno S.A."/>
            <person name="Thon M.R."/>
        </authorList>
    </citation>
    <scope>NUCLEOTIDE SEQUENCE</scope>
    <source>
        <strain evidence="2">CBS 112980</strain>
    </source>
</reference>